<dbReference type="PROSITE" id="PS51502">
    <property type="entry name" value="S_R_A_B_BARREL"/>
    <property type="match status" value="1"/>
</dbReference>
<gene>
    <name evidence="2" type="ORF">B0T14DRAFT_417587</name>
</gene>
<proteinExistence type="predicted"/>
<keyword evidence="3" id="KW-1185">Reference proteome</keyword>
<dbReference type="Proteomes" id="UP001175000">
    <property type="component" value="Unassembled WGS sequence"/>
</dbReference>
<dbReference type="SMART" id="SM00886">
    <property type="entry name" value="Dabb"/>
    <property type="match status" value="1"/>
</dbReference>
<accession>A0AA40CCA6</accession>
<dbReference type="InterPro" id="IPR013097">
    <property type="entry name" value="Dabb"/>
</dbReference>
<evidence type="ECO:0000313" key="3">
    <source>
        <dbReference type="Proteomes" id="UP001175000"/>
    </source>
</evidence>
<reference evidence="2" key="1">
    <citation type="submission" date="2023-06" db="EMBL/GenBank/DDBJ databases">
        <title>Genome-scale phylogeny and comparative genomics of the fungal order Sordariales.</title>
        <authorList>
            <consortium name="Lawrence Berkeley National Laboratory"/>
            <person name="Hensen N."/>
            <person name="Bonometti L."/>
            <person name="Westerberg I."/>
            <person name="Brannstrom I.O."/>
            <person name="Guillou S."/>
            <person name="Cros-Aarteil S."/>
            <person name="Calhoun S."/>
            <person name="Haridas S."/>
            <person name="Kuo A."/>
            <person name="Mondo S."/>
            <person name="Pangilinan J."/>
            <person name="Riley R."/>
            <person name="Labutti K."/>
            <person name="Andreopoulos B."/>
            <person name="Lipzen A."/>
            <person name="Chen C."/>
            <person name="Yanf M."/>
            <person name="Daum C."/>
            <person name="Ng V."/>
            <person name="Clum A."/>
            <person name="Steindorff A."/>
            <person name="Ohm R."/>
            <person name="Martin F."/>
            <person name="Silar P."/>
            <person name="Natvig D."/>
            <person name="Lalanne C."/>
            <person name="Gautier V."/>
            <person name="Ament-Velasquez S.L."/>
            <person name="Kruys A."/>
            <person name="Hutchinson M.I."/>
            <person name="Powell A.J."/>
            <person name="Barry K."/>
            <person name="Miller A.N."/>
            <person name="Grigoriev I.V."/>
            <person name="Debuchy R."/>
            <person name="Gladieux P."/>
            <person name="Thoren M.H."/>
            <person name="Johannesson H."/>
        </authorList>
    </citation>
    <scope>NUCLEOTIDE SEQUENCE</scope>
    <source>
        <strain evidence="2">CBS 606.72</strain>
    </source>
</reference>
<dbReference type="InterPro" id="IPR011008">
    <property type="entry name" value="Dimeric_a/b-barrel"/>
</dbReference>
<protein>
    <recommendedName>
        <fullName evidence="1">Stress-response A/B barrel domain-containing protein</fullName>
    </recommendedName>
</protein>
<organism evidence="2 3">
    <name type="scientific">Immersiella caudata</name>
    <dbReference type="NCBI Taxonomy" id="314043"/>
    <lineage>
        <taxon>Eukaryota</taxon>
        <taxon>Fungi</taxon>
        <taxon>Dikarya</taxon>
        <taxon>Ascomycota</taxon>
        <taxon>Pezizomycotina</taxon>
        <taxon>Sordariomycetes</taxon>
        <taxon>Sordariomycetidae</taxon>
        <taxon>Sordariales</taxon>
        <taxon>Lasiosphaeriaceae</taxon>
        <taxon>Immersiella</taxon>
    </lineage>
</organism>
<evidence type="ECO:0000259" key="1">
    <source>
        <dbReference type="PROSITE" id="PS51502"/>
    </source>
</evidence>
<evidence type="ECO:0000313" key="2">
    <source>
        <dbReference type="EMBL" id="KAK0633157.1"/>
    </source>
</evidence>
<comment type="caution">
    <text evidence="2">The sequence shown here is derived from an EMBL/GenBank/DDBJ whole genome shotgun (WGS) entry which is preliminary data.</text>
</comment>
<feature type="domain" description="Stress-response A/B barrel" evidence="1">
    <location>
        <begin position="12"/>
        <end position="110"/>
    </location>
</feature>
<dbReference type="SUPFAM" id="SSF54909">
    <property type="entry name" value="Dimeric alpha+beta barrel"/>
    <property type="match status" value="1"/>
</dbReference>
<dbReference type="AlphaFoldDB" id="A0AA40CCA6"/>
<dbReference type="Gene3D" id="3.30.70.100">
    <property type="match status" value="1"/>
</dbReference>
<dbReference type="Pfam" id="PF07876">
    <property type="entry name" value="Dabb"/>
    <property type="match status" value="1"/>
</dbReference>
<dbReference type="EMBL" id="JAULSU010000001">
    <property type="protein sequence ID" value="KAK0633157.1"/>
    <property type="molecule type" value="Genomic_DNA"/>
</dbReference>
<sequence length="110" mass="12248">MSTTPPSPSGQIRRITMFKIPEGENQQKLVEAYEVLAKEQQKVRCNIFPACTQASVVNDPRSKGYTVVAETQFSSLDDMNYYDTECAAHTNLKKGARGLGVTEPPLVVYY</sequence>
<name>A0AA40CCA6_9PEZI</name>